<dbReference type="Proteomes" id="UP000265663">
    <property type="component" value="Unassembled WGS sequence"/>
</dbReference>
<evidence type="ECO:0000313" key="2">
    <source>
        <dbReference type="Proteomes" id="UP000265663"/>
    </source>
</evidence>
<dbReference type="EMBL" id="KE747817">
    <property type="protein sequence ID" value="RMZ68827.1"/>
    <property type="molecule type" value="Genomic_DNA"/>
</dbReference>
<sequence>MPLWAPKATTMVNVSLMGVDDCGRLVSAAPTLARADAMVQAPAPEPSGSRQHTDLRLACCCPNPIPVMCRIEQNRLIDCPAGRIAIQVQYLHTYGVQLHADAGYTHIVHGVCITCAGGPWLSVAVRRHRERVDYTTNWQMFATVVPGCQLPTANCQLPTANCQLPTICRATCEDAFMKPAVGALGVLAAPAYSRATGEASPAIGIRNPLSTRLTQQTRDVPYLAFSTRHGRGCHVPTLTCRRLARRHGKLPRLYACSREPFPALRFKSATTP</sequence>
<organism evidence="1 2">
    <name type="scientific">Pyrenophora seminiperda CCB06</name>
    <dbReference type="NCBI Taxonomy" id="1302712"/>
    <lineage>
        <taxon>Eukaryota</taxon>
        <taxon>Fungi</taxon>
        <taxon>Dikarya</taxon>
        <taxon>Ascomycota</taxon>
        <taxon>Pezizomycotina</taxon>
        <taxon>Dothideomycetes</taxon>
        <taxon>Pleosporomycetidae</taxon>
        <taxon>Pleosporales</taxon>
        <taxon>Pleosporineae</taxon>
        <taxon>Pleosporaceae</taxon>
        <taxon>Pyrenophora</taxon>
    </lineage>
</organism>
<protein>
    <submittedName>
        <fullName evidence="1">Uncharacterized protein</fullName>
    </submittedName>
</protein>
<accession>A0A3M7M2S4</accession>
<evidence type="ECO:0000313" key="1">
    <source>
        <dbReference type="EMBL" id="RMZ68827.1"/>
    </source>
</evidence>
<proteinExistence type="predicted"/>
<gene>
    <name evidence="1" type="ORF">GMOD_00002693</name>
</gene>
<name>A0A3M7M2S4_9PLEO</name>
<reference evidence="1 2" key="1">
    <citation type="journal article" date="2014" name="PLoS ONE">
        <title>De novo Genome Assembly of the Fungal Plant Pathogen Pyrenophora semeniperda.</title>
        <authorList>
            <person name="Soliai M.M."/>
            <person name="Meyer S.E."/>
            <person name="Udall J.A."/>
            <person name="Elzinga D.E."/>
            <person name="Hermansen R.A."/>
            <person name="Bodily P.M."/>
            <person name="Hart A.A."/>
            <person name="Coleman C.E."/>
        </authorList>
    </citation>
    <scope>NUCLEOTIDE SEQUENCE [LARGE SCALE GENOMIC DNA]</scope>
    <source>
        <strain evidence="1 2">CCB06</strain>
        <tissue evidence="1">Mycelium</tissue>
    </source>
</reference>
<keyword evidence="2" id="KW-1185">Reference proteome</keyword>
<dbReference type="AlphaFoldDB" id="A0A3M7M2S4"/>